<feature type="disulfide bond" evidence="13">
    <location>
        <begin position="191"/>
        <end position="202"/>
    </location>
</feature>
<dbReference type="SMART" id="SM00094">
    <property type="entry name" value="TR_FER"/>
    <property type="match status" value="2"/>
</dbReference>
<keyword evidence="7 10" id="KW-0408">Iron</keyword>
<feature type="disulfide bond" evidence="13">
    <location>
        <begin position="510"/>
        <end position="524"/>
    </location>
</feature>
<feature type="disulfide bond" evidence="13">
    <location>
        <begin position="375"/>
        <end position="388"/>
    </location>
</feature>
<comment type="similarity">
    <text evidence="10">Belongs to the transferrin family.</text>
</comment>
<feature type="domain" description="Transferrin-like" evidence="15">
    <location>
        <begin position="23"/>
        <end position="351"/>
    </location>
</feature>
<dbReference type="PRINTS" id="PR00422">
    <property type="entry name" value="TRANSFERRIN"/>
</dbReference>
<feature type="binding site" evidence="11">
    <location>
        <position position="138"/>
    </location>
    <ligand>
        <name>hydrogencarbonate</name>
        <dbReference type="ChEBI" id="CHEBI:17544"/>
        <label>1</label>
    </ligand>
</feature>
<feature type="disulfide bond" evidence="13">
    <location>
        <begin position="36"/>
        <end position="56"/>
    </location>
</feature>
<feature type="disulfide bond" evidence="13">
    <location>
        <begin position="500"/>
        <end position="695"/>
    </location>
</feature>
<keyword evidence="5 10" id="KW-0479">Metal-binding</keyword>
<keyword evidence="6" id="KW-0677">Repeat</keyword>
<protein>
    <submittedName>
        <fullName evidence="16">Transferrin</fullName>
    </submittedName>
</protein>
<feature type="binding site" evidence="11">
    <location>
        <position position="477"/>
    </location>
    <ligand>
        <name>hydrogencarbonate</name>
        <dbReference type="ChEBI" id="CHEBI:17544"/>
        <label>1</label>
    </ligand>
</feature>
<dbReference type="GO" id="GO:0055037">
    <property type="term" value="C:recycling endosome"/>
    <property type="evidence" value="ECO:0007669"/>
    <property type="project" value="TreeGrafter"/>
</dbReference>
<dbReference type="MEROPS" id="S60.970"/>
<dbReference type="GO" id="GO:0019731">
    <property type="term" value="P:antibacterial humoral response"/>
    <property type="evidence" value="ECO:0007669"/>
    <property type="project" value="TreeGrafter"/>
</dbReference>
<keyword evidence="9 13" id="KW-1015">Disulfide bond</keyword>
<feature type="disulfide bond" evidence="13">
    <location>
        <begin position="365"/>
        <end position="397"/>
    </location>
</feature>
<dbReference type="InterPro" id="IPR001156">
    <property type="entry name" value="Transferrin-like_dom"/>
</dbReference>
<proteinExistence type="evidence at transcript level"/>
<keyword evidence="4" id="KW-0964">Secreted</keyword>
<dbReference type="InterPro" id="IPR018195">
    <property type="entry name" value="Transferrin_Fe_BS"/>
</dbReference>
<gene>
    <name evidence="16" type="primary">trfe</name>
</gene>
<evidence type="ECO:0000256" key="5">
    <source>
        <dbReference type="ARBA" id="ARBA00022723"/>
    </source>
</evidence>
<comment type="subcellular location">
    <subcellularLocation>
        <location evidence="1">Secreted</location>
    </subcellularLocation>
</comment>
<evidence type="ECO:0000256" key="4">
    <source>
        <dbReference type="ARBA" id="ARBA00022525"/>
    </source>
</evidence>
<evidence type="ECO:0000256" key="7">
    <source>
        <dbReference type="ARBA" id="ARBA00023004"/>
    </source>
</evidence>
<evidence type="ECO:0000256" key="6">
    <source>
        <dbReference type="ARBA" id="ARBA00022737"/>
    </source>
</evidence>
<evidence type="ECO:0000256" key="1">
    <source>
        <dbReference type="ARBA" id="ARBA00004613"/>
    </source>
</evidence>
<dbReference type="GO" id="GO:0006826">
    <property type="term" value="P:iron ion transport"/>
    <property type="evidence" value="ECO:0007669"/>
    <property type="project" value="UniProtKB-KW"/>
</dbReference>
<evidence type="ECO:0000256" key="3">
    <source>
        <dbReference type="ARBA" id="ARBA00022496"/>
    </source>
</evidence>
<evidence type="ECO:0000256" key="14">
    <source>
        <dbReference type="SAM" id="SignalP"/>
    </source>
</evidence>
<feature type="disulfide bond" evidence="13">
    <location>
        <begin position="521"/>
        <end position="539"/>
    </location>
</feature>
<dbReference type="GO" id="GO:0046872">
    <property type="term" value="F:metal ion binding"/>
    <property type="evidence" value="ECO:0007669"/>
    <property type="project" value="UniProtKB-KW"/>
</dbReference>
<feature type="binding site" evidence="11">
    <location>
        <position position="142"/>
    </location>
    <ligand>
        <name>hydrogencarbonate</name>
        <dbReference type="ChEBI" id="CHEBI:17544"/>
        <label>1</label>
    </ligand>
</feature>
<dbReference type="PROSITE" id="PS51408">
    <property type="entry name" value="TRANSFERRIN_LIKE_4"/>
    <property type="match status" value="2"/>
</dbReference>
<evidence type="ECO:0000259" key="15">
    <source>
        <dbReference type="PROSITE" id="PS51408"/>
    </source>
</evidence>
<keyword evidence="14" id="KW-0732">Signal</keyword>
<feature type="chain" id="PRO_5004188679" evidence="14">
    <location>
        <begin position="20"/>
        <end position="710"/>
    </location>
</feature>
<keyword evidence="8 10" id="KW-0406">Ion transport</keyword>
<feature type="binding site" evidence="12">
    <location>
        <position position="617"/>
    </location>
    <ligand>
        <name>Fe(3+)</name>
        <dbReference type="ChEBI" id="CHEBI:29034"/>
        <label>1</label>
    </ligand>
</feature>
<feature type="disulfide bond" evidence="13">
    <location>
        <begin position="248"/>
        <end position="262"/>
    </location>
</feature>
<feature type="binding site" evidence="12">
    <location>
        <position position="113"/>
    </location>
    <ligand>
        <name>Fe(3+)</name>
        <dbReference type="ChEBI" id="CHEBI:29034"/>
        <label>1</label>
    </ligand>
</feature>
<feature type="domain" description="Transferrin-like" evidence="15">
    <location>
        <begin position="362"/>
        <end position="694"/>
    </location>
</feature>
<evidence type="ECO:0000313" key="16">
    <source>
        <dbReference type="EMBL" id="CAK18229.1"/>
    </source>
</evidence>
<dbReference type="PROSITE" id="PS00206">
    <property type="entry name" value="TRANSFERRIN_LIKE_2"/>
    <property type="match status" value="1"/>
</dbReference>
<feature type="binding site" evidence="11">
    <location>
        <position position="484"/>
    </location>
    <ligand>
        <name>hydrogencarbonate</name>
        <dbReference type="ChEBI" id="CHEBI:17544"/>
        <label>2</label>
    </ligand>
</feature>
<feature type="binding site" evidence="11">
    <location>
        <position position="483"/>
    </location>
    <ligand>
        <name>hydrogencarbonate</name>
        <dbReference type="ChEBI" id="CHEBI:17544"/>
        <label>1</label>
    </ligand>
</feature>
<sequence>MKFIFQATLSIGLLALCLTTSPVRWCTTSAPEHAKCQRLQDCFSSQRSENLPSFSCVRKIDSHDCIRAIPNSEADAASVDGGLVYDAALHPNNLKPIVAEVYATSEGESATSYRAVAVVKKGTGFFLSGLKGRKSCHTGLHRSAGWVIPIGTLLAQKILKWEGPSTEQLEKAVASFFSASCVPGASEPNLCALCAGKGQEKCSRNDPYSGYSGALECLKSGAGEVAFVKDKTVLELSPEEKNNYELLCNDGTRKPIDEVNNCFLAKAPSHAVIARIVDGRADEIWTLLSYALKQYSNNHEQKCQLFGPADGSLKDLLFKDSAVNLVRLPSLIDARLFLGYQYYIAIQSLRKERFDHDAPDRIVWCAVGKAEKTKCDLWSGINQGVTDCAVAETTEECIVKIMNGEADAISLDGGHIYTAGKCGLVPVLAEVYPPNNEPCKDPERESTVKGYTAVAVVKTANPDITWKTLRGKKSCHTAVDRTAGWNIPLGLLYNENNSSCDFGKFFSEGCAPGSPPDSPLCRLCKGSGGEGSLAEKYKCKPNSNERYYGYNGAFRCLIEVGDVAFIKHSIVEDNTGANKPAWVGDYRAEDFQLLHPNGKRCSVLEYQTCGLAQVPTHGVVTRPERAEAVRKVLLEQQKWYGNTGTKNDQFQLFQSENKDNLFKDGTLCLATPREKTWQDYLGKQYLDSVAGLKQCSPPELLKACVFLQEK</sequence>
<feature type="binding site" evidence="12">
    <location>
        <position position="550"/>
    </location>
    <ligand>
        <name>Fe(3+)</name>
        <dbReference type="ChEBI" id="CHEBI:29034"/>
        <label>2</label>
    </ligand>
</feature>
<dbReference type="PROSITE" id="PS00207">
    <property type="entry name" value="TRANSFERRIN_LIKE_3"/>
    <property type="match status" value="1"/>
</dbReference>
<dbReference type="GO" id="GO:0005886">
    <property type="term" value="C:plasma membrane"/>
    <property type="evidence" value="ECO:0007669"/>
    <property type="project" value="TreeGrafter"/>
</dbReference>
<feature type="disulfide bond" evidence="13">
    <location>
        <begin position="422"/>
        <end position="704"/>
    </location>
</feature>
<dbReference type="AlphaFoldDB" id="Q1EL68"/>
<feature type="binding site" evidence="12">
    <location>
        <position position="80"/>
    </location>
    <ligand>
        <name>Fe(3+)</name>
        <dbReference type="ChEBI" id="CHEBI:29034"/>
        <label>1</label>
    </ligand>
</feature>
<dbReference type="Pfam" id="PF00405">
    <property type="entry name" value="Transferrin"/>
    <property type="match status" value="2"/>
</dbReference>
<dbReference type="FunFam" id="3.40.190.10:FF:000095">
    <property type="entry name" value="Lactotransferrin"/>
    <property type="match status" value="2"/>
</dbReference>
<evidence type="ECO:0000256" key="8">
    <source>
        <dbReference type="ARBA" id="ARBA00023065"/>
    </source>
</evidence>
<feature type="signal peptide" evidence="14">
    <location>
        <begin position="1"/>
        <end position="19"/>
    </location>
</feature>
<feature type="disulfide bond" evidence="13">
    <location>
        <begin position="475"/>
        <end position="556"/>
    </location>
</feature>
<dbReference type="PIRSF" id="PIRSF002549">
    <property type="entry name" value="Transferrin"/>
    <property type="match status" value="1"/>
</dbReference>
<dbReference type="EMBL" id="AM262322">
    <property type="protein sequence ID" value="CAK18229.1"/>
    <property type="molecule type" value="mRNA"/>
</dbReference>
<reference evidence="16" key="1">
    <citation type="journal article" date="2007" name="Gene">
        <title>Reptilian transferrins: evolution of disulphide bridges and conservation of iron-binding center.</title>
        <authorList>
            <person name="Ciuraszkiewicz J."/>
            <person name="Biczycki M."/>
            <person name="Maluta A."/>
            <person name="Martin S."/>
            <person name="Watorek W."/>
            <person name="Olczak M."/>
        </authorList>
    </citation>
    <scope>NUCLEOTIDE SEQUENCE</scope>
    <source>
        <tissue evidence="16">Liver</tissue>
    </source>
</reference>
<feature type="binding site" evidence="12">
    <location>
        <position position="270"/>
    </location>
    <ligand>
        <name>Fe(3+)</name>
        <dbReference type="ChEBI" id="CHEBI:29034"/>
        <label>1</label>
    </ligand>
</feature>
<feature type="binding site" evidence="11">
    <location>
        <position position="145"/>
    </location>
    <ligand>
        <name>hydrogencarbonate</name>
        <dbReference type="ChEBI" id="CHEBI:17544"/>
        <label>1</label>
    </ligand>
</feature>
<feature type="binding site" evidence="11">
    <location>
        <position position="144"/>
    </location>
    <ligand>
        <name>hydrogencarbonate</name>
        <dbReference type="ChEBI" id="CHEBI:17544"/>
        <label>1</label>
    </ligand>
</feature>
<name>Q1EL68_CHACY</name>
<dbReference type="InterPro" id="IPR016357">
    <property type="entry name" value="Transferrin"/>
</dbReference>
<dbReference type="GO" id="GO:0005615">
    <property type="term" value="C:extracellular space"/>
    <property type="evidence" value="ECO:0007669"/>
    <property type="project" value="InterPro"/>
</dbReference>
<organism evidence="16">
    <name type="scientific">Chamaeleo calyptratus</name>
    <name type="common">Veiled chameleon</name>
    <dbReference type="NCBI Taxonomy" id="179908"/>
    <lineage>
        <taxon>Eukaryota</taxon>
        <taxon>Metazoa</taxon>
        <taxon>Chordata</taxon>
        <taxon>Craniata</taxon>
        <taxon>Vertebrata</taxon>
        <taxon>Euteleostomi</taxon>
        <taxon>Lepidosauria</taxon>
        <taxon>Squamata</taxon>
        <taxon>Bifurcata</taxon>
        <taxon>Unidentata</taxon>
        <taxon>Episquamata</taxon>
        <taxon>Toxicofera</taxon>
        <taxon>Iguania</taxon>
        <taxon>Acrodonta</taxon>
        <taxon>Chamaeleonidae</taxon>
        <taxon>Chamaeleo</taxon>
    </lineage>
</organism>
<dbReference type="SUPFAM" id="SSF53850">
    <property type="entry name" value="Periplasmic binding protein-like II"/>
    <property type="match status" value="2"/>
</dbReference>
<evidence type="ECO:0000256" key="10">
    <source>
        <dbReference type="PIRNR" id="PIRNR002549"/>
    </source>
</evidence>
<feature type="disulfide bond" evidence="13">
    <location>
        <begin position="26"/>
        <end position="65"/>
    </location>
</feature>
<keyword evidence="3 10" id="KW-0410">Iron transport</keyword>
<dbReference type="GO" id="GO:0005769">
    <property type="term" value="C:early endosome"/>
    <property type="evidence" value="ECO:0007669"/>
    <property type="project" value="TreeGrafter"/>
</dbReference>
<feature type="binding site" evidence="11">
    <location>
        <position position="481"/>
    </location>
    <ligand>
        <name>hydrogencarbonate</name>
        <dbReference type="ChEBI" id="CHEBI:17544"/>
        <label>1</label>
    </ligand>
</feature>
<evidence type="ECO:0000256" key="13">
    <source>
        <dbReference type="PIRSR" id="PIRSR002549-4"/>
    </source>
</evidence>
<evidence type="ECO:0000256" key="2">
    <source>
        <dbReference type="ARBA" id="ARBA00022448"/>
    </source>
</evidence>
<dbReference type="Gene3D" id="3.40.190.10">
    <property type="entry name" value="Periplasmic binding protein-like II"/>
    <property type="match status" value="4"/>
</dbReference>
<accession>Q1EL68</accession>
<dbReference type="PROSITE" id="PS00205">
    <property type="entry name" value="TRANSFERRIN_LIKE_1"/>
    <property type="match status" value="1"/>
</dbReference>
<feature type="binding site" evidence="12">
    <location>
        <position position="211"/>
    </location>
    <ligand>
        <name>Fe(3+)</name>
        <dbReference type="ChEBI" id="CHEBI:29034"/>
        <label>1</label>
    </ligand>
</feature>
<dbReference type="PANTHER" id="PTHR11485">
    <property type="entry name" value="TRANSFERRIN"/>
    <property type="match status" value="1"/>
</dbReference>
<keyword evidence="2 10" id="KW-0813">Transport</keyword>
<feature type="binding site" evidence="12">
    <location>
        <position position="451"/>
    </location>
    <ligand>
        <name>Fe(3+)</name>
        <dbReference type="ChEBI" id="CHEBI:29034"/>
        <label>1</label>
    </ligand>
</feature>
<evidence type="ECO:0000256" key="11">
    <source>
        <dbReference type="PIRSR" id="PIRSR002549-2"/>
    </source>
</evidence>
<dbReference type="PANTHER" id="PTHR11485:SF31">
    <property type="entry name" value="SEROTRANSFERRIN"/>
    <property type="match status" value="1"/>
</dbReference>
<feature type="disulfide bond" evidence="13">
    <location>
        <begin position="181"/>
        <end position="194"/>
    </location>
</feature>
<feature type="disulfide bond" evidence="13">
    <location>
        <begin position="136"/>
        <end position="217"/>
    </location>
</feature>
<evidence type="ECO:0000256" key="12">
    <source>
        <dbReference type="PIRSR" id="PIRSR002549-3"/>
    </source>
</evidence>
<feature type="binding site" evidence="12">
    <location>
        <position position="412"/>
    </location>
    <ligand>
        <name>Fe(3+)</name>
        <dbReference type="ChEBI" id="CHEBI:29034"/>
        <label>1</label>
    </ligand>
</feature>
<evidence type="ECO:0000256" key="9">
    <source>
        <dbReference type="ARBA" id="ARBA00023157"/>
    </source>
</evidence>